<organism evidence="1 2">
    <name type="scientific">Paenibacillus vandeheii</name>
    <dbReference type="NCBI Taxonomy" id="3035917"/>
    <lineage>
        <taxon>Bacteria</taxon>
        <taxon>Bacillati</taxon>
        <taxon>Bacillota</taxon>
        <taxon>Bacilli</taxon>
        <taxon>Bacillales</taxon>
        <taxon>Paenibacillaceae</taxon>
        <taxon>Paenibacillus</taxon>
    </lineage>
</organism>
<dbReference type="Proteomes" id="UP001174205">
    <property type="component" value="Unassembled WGS sequence"/>
</dbReference>
<gene>
    <name evidence="1" type="ORF">P5G61_16065</name>
</gene>
<comment type="caution">
    <text evidence="1">The sequence shown here is derived from an EMBL/GenBank/DDBJ whole genome shotgun (WGS) entry which is preliminary data.</text>
</comment>
<proteinExistence type="predicted"/>
<evidence type="ECO:0000313" key="1">
    <source>
        <dbReference type="EMBL" id="MDN4602754.1"/>
    </source>
</evidence>
<name>A0ABT8JCC4_9BACL</name>
<dbReference type="EMBL" id="JAROCD010000007">
    <property type="protein sequence ID" value="MDN4602754.1"/>
    <property type="molecule type" value="Genomic_DNA"/>
</dbReference>
<keyword evidence="2" id="KW-1185">Reference proteome</keyword>
<dbReference type="RefSeq" id="WP_301247445.1">
    <property type="nucleotide sequence ID" value="NZ_JAROCD010000007.1"/>
</dbReference>
<accession>A0ABT8JCC4</accession>
<reference evidence="1" key="1">
    <citation type="submission" date="2023-03" db="EMBL/GenBank/DDBJ databases">
        <title>MT1 and MT2 Draft Genomes of Novel Species.</title>
        <authorList>
            <person name="Venkateswaran K."/>
        </authorList>
    </citation>
    <scope>NUCLEOTIDE SEQUENCE</scope>
    <source>
        <strain evidence="1">F6_3S_P_1C</strain>
    </source>
</reference>
<sequence>MNKRIKLFTHPTMSEVKVLMINLSKRYRWASTYKQQTAISQEILGYGGFV</sequence>
<evidence type="ECO:0000313" key="2">
    <source>
        <dbReference type="Proteomes" id="UP001174205"/>
    </source>
</evidence>
<evidence type="ECO:0008006" key="3">
    <source>
        <dbReference type="Google" id="ProtNLM"/>
    </source>
</evidence>
<protein>
    <recommendedName>
        <fullName evidence="3">Transposase</fullName>
    </recommendedName>
</protein>